<accession>A0A8J7FIF9</accession>
<comment type="caution">
    <text evidence="1">The sequence shown here is derived from an EMBL/GenBank/DDBJ whole genome shotgun (WGS) entry which is preliminary data.</text>
</comment>
<proteinExistence type="predicted"/>
<sequence length="85" mass="9229">MTTPYLRLDLLPHELLIAELRQPAALLCQSGTAWISSSAVRADLVLDAGERTELAAGQLLVEGPATLQFSGEPLQLIPRIRSRHA</sequence>
<dbReference type="AlphaFoldDB" id="A0A8J7FIF9"/>
<dbReference type="EMBL" id="JADFUA010000001">
    <property type="protein sequence ID" value="MBE9607992.1"/>
    <property type="molecule type" value="Genomic_DNA"/>
</dbReference>
<dbReference type="Proteomes" id="UP000604481">
    <property type="component" value="Unassembled WGS sequence"/>
</dbReference>
<organism evidence="1 2">
    <name type="scientific">Chitinilyticum piscinae</name>
    <dbReference type="NCBI Taxonomy" id="2866724"/>
    <lineage>
        <taxon>Bacteria</taxon>
        <taxon>Pseudomonadati</taxon>
        <taxon>Pseudomonadota</taxon>
        <taxon>Betaproteobacteria</taxon>
        <taxon>Neisseriales</taxon>
        <taxon>Chitinibacteraceae</taxon>
        <taxon>Chitinilyticum</taxon>
    </lineage>
</organism>
<evidence type="ECO:0000313" key="2">
    <source>
        <dbReference type="Proteomes" id="UP000604481"/>
    </source>
</evidence>
<reference evidence="1 2" key="1">
    <citation type="submission" date="2020-10" db="EMBL/GenBank/DDBJ databases">
        <title>The genome sequence of Chitinilyticum litopenaei 4Y14.</title>
        <authorList>
            <person name="Liu Y."/>
        </authorList>
    </citation>
    <scope>NUCLEOTIDE SEQUENCE [LARGE SCALE GENOMIC DNA]</scope>
    <source>
        <strain evidence="1 2">4Y14</strain>
    </source>
</reference>
<gene>
    <name evidence="1" type="ORF">INR99_01395</name>
</gene>
<dbReference type="RefSeq" id="WP_194114499.1">
    <property type="nucleotide sequence ID" value="NZ_JADFUA010000001.1"/>
</dbReference>
<evidence type="ECO:0000313" key="1">
    <source>
        <dbReference type="EMBL" id="MBE9607992.1"/>
    </source>
</evidence>
<keyword evidence="2" id="KW-1185">Reference proteome</keyword>
<protein>
    <submittedName>
        <fullName evidence="1">DUF2917 domain-containing protein</fullName>
    </submittedName>
</protein>
<dbReference type="Pfam" id="PF11142">
    <property type="entry name" value="DUF2917"/>
    <property type="match status" value="1"/>
</dbReference>
<name>A0A8J7FIF9_9NEIS</name>
<dbReference type="InterPro" id="IPR021317">
    <property type="entry name" value="DUF2917"/>
</dbReference>